<gene>
    <name evidence="7" type="ORF">GYN08_13210</name>
</gene>
<feature type="transmembrane region" description="Helical" evidence="6">
    <location>
        <begin position="70"/>
        <end position="90"/>
    </location>
</feature>
<dbReference type="PANTHER" id="PTHR30086">
    <property type="entry name" value="ARGININE EXPORTER PROTEIN ARGO"/>
    <property type="match status" value="1"/>
</dbReference>
<comment type="caution">
    <text evidence="7">The sequence shown here is derived from an EMBL/GenBank/DDBJ whole genome shotgun (WGS) entry which is preliminary data.</text>
</comment>
<accession>A0ABX0F5Q2</accession>
<dbReference type="EMBL" id="JAAFGS010000004">
    <property type="protein sequence ID" value="NGZ76282.1"/>
    <property type="molecule type" value="Genomic_DNA"/>
</dbReference>
<keyword evidence="8" id="KW-1185">Reference proteome</keyword>
<dbReference type="Pfam" id="PF01810">
    <property type="entry name" value="LysE"/>
    <property type="match status" value="1"/>
</dbReference>
<protein>
    <submittedName>
        <fullName evidence="7">LysE family transporter</fullName>
    </submittedName>
</protein>
<feature type="transmembrane region" description="Helical" evidence="6">
    <location>
        <begin position="6"/>
        <end position="26"/>
    </location>
</feature>
<reference evidence="7 8" key="1">
    <citation type="submission" date="2020-01" db="EMBL/GenBank/DDBJ databases">
        <title>Polyphasic characterisation and genomic insights into a novel alkali tolerant bacterium VR-M41.</title>
        <authorList>
            <person name="Vemuluri V.R."/>
        </authorList>
    </citation>
    <scope>NUCLEOTIDE SEQUENCE [LARGE SCALE GENOMIC DNA]</scope>
    <source>
        <strain evidence="7 8">VR-M41</strain>
    </source>
</reference>
<keyword evidence="2" id="KW-1003">Cell membrane</keyword>
<evidence type="ECO:0000256" key="3">
    <source>
        <dbReference type="ARBA" id="ARBA00022692"/>
    </source>
</evidence>
<dbReference type="Proteomes" id="UP000800303">
    <property type="component" value="Unassembled WGS sequence"/>
</dbReference>
<name>A0ABX0F5Q2_9BACL</name>
<proteinExistence type="predicted"/>
<feature type="transmembrane region" description="Helical" evidence="6">
    <location>
        <begin position="38"/>
        <end position="64"/>
    </location>
</feature>
<evidence type="ECO:0000313" key="7">
    <source>
        <dbReference type="EMBL" id="NGZ76282.1"/>
    </source>
</evidence>
<sequence length="219" mass="22975">MEAILHGFILAFGLILPLGVQNVFVFTQGAAQLRLSRAMPAVLAASLCDTLLILLAVFGVSAVVLKFEALRIALMLAGVLFLAYMGLSLWRSKPAAWGSSDNPGTPGNGNGTDGAEAPPRALPASKQMIFAISVSLLNPHALLDTIGVIGTSALVYEGPARLRFAAACAAVSWVWFAGLAGAGAVLRRFDGSGRWMALFNKGSALFIWGTALYLLWSLA</sequence>
<evidence type="ECO:0000313" key="8">
    <source>
        <dbReference type="Proteomes" id="UP000800303"/>
    </source>
</evidence>
<feature type="transmembrane region" description="Helical" evidence="6">
    <location>
        <begin position="162"/>
        <end position="186"/>
    </location>
</feature>
<feature type="transmembrane region" description="Helical" evidence="6">
    <location>
        <begin position="198"/>
        <end position="216"/>
    </location>
</feature>
<evidence type="ECO:0000256" key="2">
    <source>
        <dbReference type="ARBA" id="ARBA00022475"/>
    </source>
</evidence>
<keyword evidence="4 6" id="KW-1133">Transmembrane helix</keyword>
<organism evidence="7 8">
    <name type="scientific">Saccharibacillus alkalitolerans</name>
    <dbReference type="NCBI Taxonomy" id="2705290"/>
    <lineage>
        <taxon>Bacteria</taxon>
        <taxon>Bacillati</taxon>
        <taxon>Bacillota</taxon>
        <taxon>Bacilli</taxon>
        <taxon>Bacillales</taxon>
        <taxon>Paenibacillaceae</taxon>
        <taxon>Saccharibacillus</taxon>
    </lineage>
</organism>
<evidence type="ECO:0000256" key="1">
    <source>
        <dbReference type="ARBA" id="ARBA00004651"/>
    </source>
</evidence>
<comment type="subcellular location">
    <subcellularLocation>
        <location evidence="1">Cell membrane</location>
        <topology evidence="1">Multi-pass membrane protein</topology>
    </subcellularLocation>
</comment>
<dbReference type="InterPro" id="IPR001123">
    <property type="entry name" value="LeuE-type"/>
</dbReference>
<evidence type="ECO:0000256" key="6">
    <source>
        <dbReference type="SAM" id="Phobius"/>
    </source>
</evidence>
<keyword evidence="5 6" id="KW-0472">Membrane</keyword>
<evidence type="ECO:0000256" key="5">
    <source>
        <dbReference type="ARBA" id="ARBA00023136"/>
    </source>
</evidence>
<evidence type="ECO:0000256" key="4">
    <source>
        <dbReference type="ARBA" id="ARBA00022989"/>
    </source>
</evidence>
<dbReference type="PANTHER" id="PTHR30086:SF20">
    <property type="entry name" value="ARGININE EXPORTER PROTEIN ARGO-RELATED"/>
    <property type="match status" value="1"/>
</dbReference>
<dbReference type="RefSeq" id="WP_166274935.1">
    <property type="nucleotide sequence ID" value="NZ_JAAFGS010000004.1"/>
</dbReference>
<keyword evidence="3 6" id="KW-0812">Transmembrane</keyword>
<feature type="transmembrane region" description="Helical" evidence="6">
    <location>
        <begin position="129"/>
        <end position="156"/>
    </location>
</feature>